<dbReference type="Proteomes" id="UP001152130">
    <property type="component" value="Unassembled WGS sequence"/>
</dbReference>
<proteinExistence type="predicted"/>
<protein>
    <submittedName>
        <fullName evidence="1">Uncharacterized protein</fullName>
    </submittedName>
</protein>
<dbReference type="EMBL" id="JAPDHF010000016">
    <property type="protein sequence ID" value="KAJ4008037.1"/>
    <property type="molecule type" value="Genomic_DNA"/>
</dbReference>
<gene>
    <name evidence="1" type="ORF">NW766_009852</name>
</gene>
<evidence type="ECO:0000313" key="1">
    <source>
        <dbReference type="EMBL" id="KAJ4008037.1"/>
    </source>
</evidence>
<name>A0A9W8PJM5_9HYPO</name>
<dbReference type="AlphaFoldDB" id="A0A9W8PJM5"/>
<organism evidence="1 2">
    <name type="scientific">Fusarium irregulare</name>
    <dbReference type="NCBI Taxonomy" id="2494466"/>
    <lineage>
        <taxon>Eukaryota</taxon>
        <taxon>Fungi</taxon>
        <taxon>Dikarya</taxon>
        <taxon>Ascomycota</taxon>
        <taxon>Pezizomycotina</taxon>
        <taxon>Sordariomycetes</taxon>
        <taxon>Hypocreomycetidae</taxon>
        <taxon>Hypocreales</taxon>
        <taxon>Nectriaceae</taxon>
        <taxon>Fusarium</taxon>
        <taxon>Fusarium incarnatum-equiseti species complex</taxon>
    </lineage>
</organism>
<evidence type="ECO:0000313" key="2">
    <source>
        <dbReference type="Proteomes" id="UP001152130"/>
    </source>
</evidence>
<accession>A0A9W8PJM5</accession>
<comment type="caution">
    <text evidence="1">The sequence shown here is derived from an EMBL/GenBank/DDBJ whole genome shotgun (WGS) entry which is preliminary data.</text>
</comment>
<reference evidence="1" key="1">
    <citation type="submission" date="2022-10" db="EMBL/GenBank/DDBJ databases">
        <title>Fusarium specimens isolated from Avocado Roots.</title>
        <authorList>
            <person name="Stajich J."/>
            <person name="Roper C."/>
            <person name="Heimlech-Rivalta G."/>
        </authorList>
    </citation>
    <scope>NUCLEOTIDE SEQUENCE</scope>
    <source>
        <strain evidence="1">CF00143</strain>
    </source>
</reference>
<sequence>MDSLKTSSNDELIKLIEKHGPDDAIDILSLARLTNKPLNEVDRSSDSAFSTGVHKIITGLSDSNDGLTRPEYEVLKFWASQLGAGELEFLTTHAHTILDNRPDCGSEYDARFVGDTVSCIKSRFARSGKKLADWTSEGYARILADTHELWMYQAIVRMELMCEYYQDSALFDRLTRKCFMEKPHIGRAPNAQMRISGVEFDKHFLNKCIPICDEYIQAGNEWQAATDISGFLDECIHKCDEQLQILEEQ</sequence>
<keyword evidence="2" id="KW-1185">Reference proteome</keyword>
<dbReference type="OrthoDB" id="5051934at2759"/>